<dbReference type="Proteomes" id="UP001209540">
    <property type="component" value="Unassembled WGS sequence"/>
</dbReference>
<gene>
    <name evidence="2" type="ORF">BDA99DRAFT_522756</name>
</gene>
<dbReference type="GO" id="GO:0005758">
    <property type="term" value="C:mitochondrial intermembrane space"/>
    <property type="evidence" value="ECO:0007669"/>
    <property type="project" value="InterPro"/>
</dbReference>
<reference evidence="2" key="2">
    <citation type="submission" date="2023-02" db="EMBL/GenBank/DDBJ databases">
        <authorList>
            <consortium name="DOE Joint Genome Institute"/>
            <person name="Mondo S.J."/>
            <person name="Chang Y."/>
            <person name="Wang Y."/>
            <person name="Ahrendt S."/>
            <person name="Andreopoulos W."/>
            <person name="Barry K."/>
            <person name="Beard J."/>
            <person name="Benny G.L."/>
            <person name="Blankenship S."/>
            <person name="Bonito G."/>
            <person name="Cuomo C."/>
            <person name="Desiro A."/>
            <person name="Gervers K.A."/>
            <person name="Hundley H."/>
            <person name="Kuo A."/>
            <person name="LaButti K."/>
            <person name="Lang B.F."/>
            <person name="Lipzen A."/>
            <person name="O'Donnell K."/>
            <person name="Pangilinan J."/>
            <person name="Reynolds N."/>
            <person name="Sandor L."/>
            <person name="Smith M.W."/>
            <person name="Tsang A."/>
            <person name="Grigoriev I.V."/>
            <person name="Stajich J.E."/>
            <person name="Spatafora J.W."/>
        </authorList>
    </citation>
    <scope>NUCLEOTIDE SEQUENCE</scope>
    <source>
        <strain evidence="2">RSA 2281</strain>
    </source>
</reference>
<protein>
    <submittedName>
        <fullName evidence="2">PRELI-like family-domain-containing protein</fullName>
    </submittedName>
</protein>
<dbReference type="PANTHER" id="PTHR11158">
    <property type="entry name" value="MSF1/PX19 RELATED"/>
    <property type="match status" value="1"/>
</dbReference>
<dbReference type="AlphaFoldDB" id="A0AAD5K0R3"/>
<dbReference type="Pfam" id="PF04707">
    <property type="entry name" value="PRELI"/>
    <property type="match status" value="1"/>
</dbReference>
<evidence type="ECO:0000313" key="3">
    <source>
        <dbReference type="Proteomes" id="UP001209540"/>
    </source>
</evidence>
<keyword evidence="3" id="KW-1185">Reference proteome</keyword>
<reference evidence="2" key="1">
    <citation type="journal article" date="2022" name="IScience">
        <title>Evolution of zygomycete secretomes and the origins of terrestrial fungal ecologies.</title>
        <authorList>
            <person name="Chang Y."/>
            <person name="Wang Y."/>
            <person name="Mondo S."/>
            <person name="Ahrendt S."/>
            <person name="Andreopoulos W."/>
            <person name="Barry K."/>
            <person name="Beard J."/>
            <person name="Benny G.L."/>
            <person name="Blankenship S."/>
            <person name="Bonito G."/>
            <person name="Cuomo C."/>
            <person name="Desiro A."/>
            <person name="Gervers K.A."/>
            <person name="Hundley H."/>
            <person name="Kuo A."/>
            <person name="LaButti K."/>
            <person name="Lang B.F."/>
            <person name="Lipzen A."/>
            <person name="O'Donnell K."/>
            <person name="Pangilinan J."/>
            <person name="Reynolds N."/>
            <person name="Sandor L."/>
            <person name="Smith M.E."/>
            <person name="Tsang A."/>
            <person name="Grigoriev I.V."/>
            <person name="Stajich J.E."/>
            <person name="Spatafora J.W."/>
        </authorList>
    </citation>
    <scope>NUCLEOTIDE SEQUENCE</scope>
    <source>
        <strain evidence="2">RSA 2281</strain>
    </source>
</reference>
<dbReference type="PROSITE" id="PS50904">
    <property type="entry name" value="PRELI_MSF1"/>
    <property type="match status" value="1"/>
</dbReference>
<organism evidence="2 3">
    <name type="scientific">Phascolomyces articulosus</name>
    <dbReference type="NCBI Taxonomy" id="60185"/>
    <lineage>
        <taxon>Eukaryota</taxon>
        <taxon>Fungi</taxon>
        <taxon>Fungi incertae sedis</taxon>
        <taxon>Mucoromycota</taxon>
        <taxon>Mucoromycotina</taxon>
        <taxon>Mucoromycetes</taxon>
        <taxon>Mucorales</taxon>
        <taxon>Lichtheimiaceae</taxon>
        <taxon>Phascolomyces</taxon>
    </lineage>
</organism>
<dbReference type="EMBL" id="JAIXMP010000032">
    <property type="protein sequence ID" value="KAI9250528.1"/>
    <property type="molecule type" value="Genomic_DNA"/>
</dbReference>
<accession>A0AAD5K0R3</accession>
<evidence type="ECO:0000313" key="2">
    <source>
        <dbReference type="EMBL" id="KAI9250528.1"/>
    </source>
</evidence>
<sequence length="191" mass="21904">MKLFKSVHDFQYEWSLVSAANWQKYPNEHCTHVHAVDVLDRRLDPETGVLTTERLITVNQSVPRLIMKLLGGDSNAQYVREISIIDPKKKTLTMRSQNLTMSNLLSVEEEIEYSVHPEDSNKTQFSQQATISAGSMMTRWASVLEDFSIKRFQQNAAVGREGFSKVLERFVVMAEASQQEQQKNIKSNNDH</sequence>
<proteinExistence type="predicted"/>
<dbReference type="InterPro" id="IPR037365">
    <property type="entry name" value="Slowmo/Ups"/>
</dbReference>
<name>A0AAD5K0R3_9FUNG</name>
<comment type="caution">
    <text evidence="2">The sequence shown here is derived from an EMBL/GenBank/DDBJ whole genome shotgun (WGS) entry which is preliminary data.</text>
</comment>
<dbReference type="InterPro" id="IPR006797">
    <property type="entry name" value="PRELI/MSF1_dom"/>
</dbReference>
<evidence type="ECO:0000259" key="1">
    <source>
        <dbReference type="PROSITE" id="PS50904"/>
    </source>
</evidence>
<feature type="domain" description="PRELI/MSF1" evidence="1">
    <location>
        <begin position="1"/>
        <end position="175"/>
    </location>
</feature>